<dbReference type="InterPro" id="IPR050675">
    <property type="entry name" value="OAF3"/>
</dbReference>
<organism evidence="7 8">
    <name type="scientific">Dacryopinax primogenitus (strain DJM 731)</name>
    <name type="common">Brown rot fungus</name>
    <dbReference type="NCBI Taxonomy" id="1858805"/>
    <lineage>
        <taxon>Eukaryota</taxon>
        <taxon>Fungi</taxon>
        <taxon>Dikarya</taxon>
        <taxon>Basidiomycota</taxon>
        <taxon>Agaricomycotina</taxon>
        <taxon>Dacrymycetes</taxon>
        <taxon>Dacrymycetales</taxon>
        <taxon>Dacrymycetaceae</taxon>
        <taxon>Dacryopinax</taxon>
    </lineage>
</organism>
<feature type="region of interest" description="Disordered" evidence="5">
    <location>
        <begin position="221"/>
        <end position="246"/>
    </location>
</feature>
<evidence type="ECO:0000256" key="4">
    <source>
        <dbReference type="ARBA" id="ARBA00023242"/>
    </source>
</evidence>
<dbReference type="OMA" id="RERDCHY"/>
<dbReference type="SMART" id="SM00066">
    <property type="entry name" value="GAL4"/>
    <property type="match status" value="1"/>
</dbReference>
<dbReference type="STRING" id="1858805.M5FP07"/>
<feature type="domain" description="Zn(2)-C6 fungal-type" evidence="6">
    <location>
        <begin position="199"/>
        <end position="229"/>
    </location>
</feature>
<dbReference type="OrthoDB" id="39175at2759"/>
<dbReference type="PROSITE" id="PS00463">
    <property type="entry name" value="ZN2_CY6_FUNGAL_1"/>
    <property type="match status" value="1"/>
</dbReference>
<feature type="region of interest" description="Disordered" evidence="5">
    <location>
        <begin position="169"/>
        <end position="191"/>
    </location>
</feature>
<feature type="compositionally biased region" description="Pro residues" evidence="5">
    <location>
        <begin position="50"/>
        <end position="74"/>
    </location>
</feature>
<dbReference type="PRINTS" id="PR01217">
    <property type="entry name" value="PRICHEXTENSN"/>
</dbReference>
<keyword evidence="4" id="KW-0539">Nucleus</keyword>
<feature type="compositionally biased region" description="Polar residues" evidence="5">
    <location>
        <begin position="1"/>
        <end position="10"/>
    </location>
</feature>
<dbReference type="CDD" id="cd00067">
    <property type="entry name" value="GAL4"/>
    <property type="match status" value="1"/>
</dbReference>
<dbReference type="GO" id="GO:0008270">
    <property type="term" value="F:zinc ion binding"/>
    <property type="evidence" value="ECO:0007669"/>
    <property type="project" value="InterPro"/>
</dbReference>
<dbReference type="InterPro" id="IPR036864">
    <property type="entry name" value="Zn2-C6_fun-type_DNA-bd_sf"/>
</dbReference>
<keyword evidence="3" id="KW-0804">Transcription</keyword>
<dbReference type="GO" id="GO:0003677">
    <property type="term" value="F:DNA binding"/>
    <property type="evidence" value="ECO:0007669"/>
    <property type="project" value="UniProtKB-KW"/>
</dbReference>
<keyword evidence="1" id="KW-0805">Transcription regulation</keyword>
<dbReference type="SUPFAM" id="SSF57701">
    <property type="entry name" value="Zn2/Cys6 DNA-binding domain"/>
    <property type="match status" value="1"/>
</dbReference>
<dbReference type="Proteomes" id="UP000030653">
    <property type="component" value="Unassembled WGS sequence"/>
</dbReference>
<evidence type="ECO:0000313" key="8">
    <source>
        <dbReference type="Proteomes" id="UP000030653"/>
    </source>
</evidence>
<feature type="compositionally biased region" description="Basic and acidic residues" evidence="5">
    <location>
        <begin position="170"/>
        <end position="191"/>
    </location>
</feature>
<feature type="compositionally biased region" description="Polar residues" evidence="5">
    <location>
        <begin position="19"/>
        <end position="33"/>
    </location>
</feature>
<feature type="region of interest" description="Disordered" evidence="5">
    <location>
        <begin position="267"/>
        <end position="313"/>
    </location>
</feature>
<dbReference type="PANTHER" id="PTHR31069:SF32">
    <property type="entry name" value="ARGININE METABOLISM REGULATION PROTEIN II"/>
    <property type="match status" value="1"/>
</dbReference>
<dbReference type="GeneID" id="63682666"/>
<feature type="region of interest" description="Disordered" evidence="5">
    <location>
        <begin position="1"/>
        <end position="124"/>
    </location>
</feature>
<proteinExistence type="predicted"/>
<feature type="compositionally biased region" description="Pro residues" evidence="5">
    <location>
        <begin position="84"/>
        <end position="124"/>
    </location>
</feature>
<keyword evidence="8" id="KW-1185">Reference proteome</keyword>
<evidence type="ECO:0000256" key="1">
    <source>
        <dbReference type="ARBA" id="ARBA00023015"/>
    </source>
</evidence>
<protein>
    <recommendedName>
        <fullName evidence="6">Zn(2)-C6 fungal-type domain-containing protein</fullName>
    </recommendedName>
</protein>
<evidence type="ECO:0000313" key="7">
    <source>
        <dbReference type="EMBL" id="EJT98130.1"/>
    </source>
</evidence>
<evidence type="ECO:0000256" key="2">
    <source>
        <dbReference type="ARBA" id="ARBA00023125"/>
    </source>
</evidence>
<evidence type="ECO:0000256" key="5">
    <source>
        <dbReference type="SAM" id="MobiDB-lite"/>
    </source>
</evidence>
<dbReference type="PROSITE" id="PS50048">
    <property type="entry name" value="ZN2_CY6_FUNGAL_2"/>
    <property type="match status" value="1"/>
</dbReference>
<keyword evidence="2" id="KW-0238">DNA-binding</keyword>
<dbReference type="HOGENOM" id="CLU_888585_0_0_1"/>
<accession>M5FP07</accession>
<evidence type="ECO:0000259" key="6">
    <source>
        <dbReference type="PROSITE" id="PS50048"/>
    </source>
</evidence>
<evidence type="ECO:0000256" key="3">
    <source>
        <dbReference type="ARBA" id="ARBA00023163"/>
    </source>
</evidence>
<sequence length="313" mass="32971">MGPTPEQSSASDDHDSISPVHSAQSTTPQQRSPSPDPPAPKESTRKKRPPPPPPPPAAAAATGPPPPGPYPFPYPGFFGYPYDPNMPPPNADGSYPAPPGFMPYGYPPPSGAPAPPPGAHPGAPMPPIGFWHPQWGPPPAFADGRWMIPPPPTQGILPSDQGLVAYPHPGIDRPPAKRRKTDEGAEGEPRVTKKKVEIACAFCRERKLRCDGVRPQCGNCSLRERDCHYQPGPPNRRGPGKKSRASLTAEHQQALASANVLASFGVGLEGMSIPPPPPAGLSATGLLQGAPKRGGAKMDLPKKKKGEHPAPQQ</sequence>
<dbReference type="RefSeq" id="XP_040625028.1">
    <property type="nucleotide sequence ID" value="XM_040767604.1"/>
</dbReference>
<dbReference type="InterPro" id="IPR001138">
    <property type="entry name" value="Zn2Cys6_DnaBD"/>
</dbReference>
<dbReference type="Gene3D" id="4.10.240.10">
    <property type="entry name" value="Zn(2)-C6 fungal-type DNA-binding domain"/>
    <property type="match status" value="1"/>
</dbReference>
<dbReference type="GO" id="GO:0000981">
    <property type="term" value="F:DNA-binding transcription factor activity, RNA polymerase II-specific"/>
    <property type="evidence" value="ECO:0007669"/>
    <property type="project" value="InterPro"/>
</dbReference>
<reference evidence="7 8" key="1">
    <citation type="journal article" date="2012" name="Science">
        <title>The Paleozoic origin of enzymatic lignin decomposition reconstructed from 31 fungal genomes.</title>
        <authorList>
            <person name="Floudas D."/>
            <person name="Binder M."/>
            <person name="Riley R."/>
            <person name="Barry K."/>
            <person name="Blanchette R.A."/>
            <person name="Henrissat B."/>
            <person name="Martinez A.T."/>
            <person name="Otillar R."/>
            <person name="Spatafora J.W."/>
            <person name="Yadav J.S."/>
            <person name="Aerts A."/>
            <person name="Benoit I."/>
            <person name="Boyd A."/>
            <person name="Carlson A."/>
            <person name="Copeland A."/>
            <person name="Coutinho P.M."/>
            <person name="de Vries R.P."/>
            <person name="Ferreira P."/>
            <person name="Findley K."/>
            <person name="Foster B."/>
            <person name="Gaskell J."/>
            <person name="Glotzer D."/>
            <person name="Gorecki P."/>
            <person name="Heitman J."/>
            <person name="Hesse C."/>
            <person name="Hori C."/>
            <person name="Igarashi K."/>
            <person name="Jurgens J.A."/>
            <person name="Kallen N."/>
            <person name="Kersten P."/>
            <person name="Kohler A."/>
            <person name="Kuees U."/>
            <person name="Kumar T.K.A."/>
            <person name="Kuo A."/>
            <person name="LaButti K."/>
            <person name="Larrondo L.F."/>
            <person name="Lindquist E."/>
            <person name="Ling A."/>
            <person name="Lombard V."/>
            <person name="Lucas S."/>
            <person name="Lundell T."/>
            <person name="Martin R."/>
            <person name="McLaughlin D.J."/>
            <person name="Morgenstern I."/>
            <person name="Morin E."/>
            <person name="Murat C."/>
            <person name="Nagy L.G."/>
            <person name="Nolan M."/>
            <person name="Ohm R.A."/>
            <person name="Patyshakuliyeva A."/>
            <person name="Rokas A."/>
            <person name="Ruiz-Duenas F.J."/>
            <person name="Sabat G."/>
            <person name="Salamov A."/>
            <person name="Samejima M."/>
            <person name="Schmutz J."/>
            <person name="Slot J.C."/>
            <person name="St John F."/>
            <person name="Stenlid J."/>
            <person name="Sun H."/>
            <person name="Sun S."/>
            <person name="Syed K."/>
            <person name="Tsang A."/>
            <person name="Wiebenga A."/>
            <person name="Young D."/>
            <person name="Pisabarro A."/>
            <person name="Eastwood D.C."/>
            <person name="Martin F."/>
            <person name="Cullen D."/>
            <person name="Grigoriev I.V."/>
            <person name="Hibbett D.S."/>
        </authorList>
    </citation>
    <scope>NUCLEOTIDE SEQUENCE [LARGE SCALE GENOMIC DNA]</scope>
    <source>
        <strain evidence="7 8">DJM-731 SS1</strain>
    </source>
</reference>
<dbReference type="AlphaFoldDB" id="M5FP07"/>
<dbReference type="PANTHER" id="PTHR31069">
    <property type="entry name" value="OLEATE-ACTIVATED TRANSCRIPTION FACTOR 1-RELATED"/>
    <property type="match status" value="1"/>
</dbReference>
<name>M5FP07_DACPD</name>
<dbReference type="Pfam" id="PF00172">
    <property type="entry name" value="Zn_clus"/>
    <property type="match status" value="1"/>
</dbReference>
<dbReference type="EMBL" id="JH795874">
    <property type="protein sequence ID" value="EJT98130.1"/>
    <property type="molecule type" value="Genomic_DNA"/>
</dbReference>
<gene>
    <name evidence="7" type="ORF">DACRYDRAFT_102022</name>
</gene>